<dbReference type="InterPro" id="IPR011250">
    <property type="entry name" value="OMP/PagP_B-barrel"/>
</dbReference>
<dbReference type="PANTHER" id="PTHR34001">
    <property type="entry name" value="BLL7405 PROTEIN"/>
    <property type="match status" value="1"/>
</dbReference>
<evidence type="ECO:0000313" key="8">
    <source>
        <dbReference type="EMBL" id="BDV32869.1"/>
    </source>
</evidence>
<comment type="similarity">
    <text evidence="5">Belongs to the Omp25/RopB family.</text>
</comment>
<proteinExistence type="inferred from homology"/>
<evidence type="ECO:0000256" key="4">
    <source>
        <dbReference type="ARBA" id="ARBA00023237"/>
    </source>
</evidence>
<dbReference type="Proteomes" id="UP001317629">
    <property type="component" value="Chromosome"/>
</dbReference>
<evidence type="ECO:0000259" key="7">
    <source>
        <dbReference type="Pfam" id="PF13505"/>
    </source>
</evidence>
<name>A0ABM8E4R9_9HYPH</name>
<keyword evidence="3" id="KW-0472">Membrane</keyword>
<dbReference type="PANTHER" id="PTHR34001:SF3">
    <property type="entry name" value="BLL7405 PROTEIN"/>
    <property type="match status" value="1"/>
</dbReference>
<protein>
    <submittedName>
        <fullName evidence="8">Outer-membrane immunogenic protein</fullName>
    </submittedName>
</protein>
<evidence type="ECO:0000256" key="6">
    <source>
        <dbReference type="SAM" id="SignalP"/>
    </source>
</evidence>
<dbReference type="Gene3D" id="2.40.160.20">
    <property type="match status" value="1"/>
</dbReference>
<evidence type="ECO:0000256" key="2">
    <source>
        <dbReference type="ARBA" id="ARBA00022729"/>
    </source>
</evidence>
<feature type="signal peptide" evidence="6">
    <location>
        <begin position="1"/>
        <end position="22"/>
    </location>
</feature>
<dbReference type="RefSeq" id="WP_281930108.1">
    <property type="nucleotide sequence ID" value="NZ_AP027142.1"/>
</dbReference>
<dbReference type="SUPFAM" id="SSF56925">
    <property type="entry name" value="OMPA-like"/>
    <property type="match status" value="1"/>
</dbReference>
<evidence type="ECO:0000256" key="3">
    <source>
        <dbReference type="ARBA" id="ARBA00023136"/>
    </source>
</evidence>
<organism evidence="8 9">
    <name type="scientific">Methylocystis iwaonis</name>
    <dbReference type="NCBI Taxonomy" id="2885079"/>
    <lineage>
        <taxon>Bacteria</taxon>
        <taxon>Pseudomonadati</taxon>
        <taxon>Pseudomonadota</taxon>
        <taxon>Alphaproteobacteria</taxon>
        <taxon>Hyphomicrobiales</taxon>
        <taxon>Methylocystaceae</taxon>
        <taxon>Methylocystis</taxon>
    </lineage>
</organism>
<evidence type="ECO:0000313" key="9">
    <source>
        <dbReference type="Proteomes" id="UP001317629"/>
    </source>
</evidence>
<keyword evidence="9" id="KW-1185">Reference proteome</keyword>
<evidence type="ECO:0000256" key="1">
    <source>
        <dbReference type="ARBA" id="ARBA00004442"/>
    </source>
</evidence>
<dbReference type="InterPro" id="IPR027385">
    <property type="entry name" value="Beta-barrel_OMP"/>
</dbReference>
<keyword evidence="2 6" id="KW-0732">Signal</keyword>
<sequence>MKTGKIAAIAMIATAVGGSAFAADLPSRKAPPPPTYVPPPPPIMTWTGFYGGLNLGGGWSANRANPNNFALYGSPVNGATYLLPGNTKGGNSTGGVVGGGQVGYNYQIGSFVLGAETDFQGTSMRSGGAANTALYPDPAGGGALLVPLSPAGNRGIALNWFGTARGRAGLLVAPTLLVYGTGGFAYGNLQSQFTGASSTRTGWTAGGGAEWMFMPNWSAKGEYLFTDLNSGGAQSALAATATDRRHTQYNVVRAGVNYHFNLGGAPSLTSY</sequence>
<comment type="subcellular location">
    <subcellularLocation>
        <location evidence="1">Cell outer membrane</location>
    </subcellularLocation>
</comment>
<dbReference type="InterPro" id="IPR051692">
    <property type="entry name" value="OMP-like"/>
</dbReference>
<keyword evidence="4" id="KW-0998">Cell outer membrane</keyword>
<feature type="domain" description="Outer membrane protein beta-barrel" evidence="7">
    <location>
        <begin position="45"/>
        <end position="260"/>
    </location>
</feature>
<reference evidence="8 9" key="1">
    <citation type="journal article" date="2023" name="Int. J. Syst. Evol. Microbiol.">
        <title>Methylocystis iwaonis sp. nov., a type II methane-oxidizing bacterium from surface soil of a rice paddy field in Japan, and emended description of the genus Methylocystis (ex Whittenbury et al. 1970) Bowman et al. 1993.</title>
        <authorList>
            <person name="Kaise H."/>
            <person name="Sawadogo J.B."/>
            <person name="Alam M.S."/>
            <person name="Ueno C."/>
            <person name="Dianou D."/>
            <person name="Shinjo R."/>
            <person name="Asakawa S."/>
        </authorList>
    </citation>
    <scope>NUCLEOTIDE SEQUENCE [LARGE SCALE GENOMIC DNA]</scope>
    <source>
        <strain evidence="8 9">SS37A-Re</strain>
    </source>
</reference>
<dbReference type="Pfam" id="PF13505">
    <property type="entry name" value="OMP_b-brl"/>
    <property type="match status" value="1"/>
</dbReference>
<evidence type="ECO:0000256" key="5">
    <source>
        <dbReference type="ARBA" id="ARBA00038306"/>
    </source>
</evidence>
<dbReference type="EMBL" id="AP027142">
    <property type="protein sequence ID" value="BDV32869.1"/>
    <property type="molecule type" value="Genomic_DNA"/>
</dbReference>
<feature type="chain" id="PRO_5046297677" evidence="6">
    <location>
        <begin position="23"/>
        <end position="271"/>
    </location>
</feature>
<accession>A0ABM8E4R9</accession>
<gene>
    <name evidence="8" type="ORF">SS37A_03980</name>
</gene>